<organism evidence="2 3">
    <name type="scientific">Rubripirellula amarantea</name>
    <dbReference type="NCBI Taxonomy" id="2527999"/>
    <lineage>
        <taxon>Bacteria</taxon>
        <taxon>Pseudomonadati</taxon>
        <taxon>Planctomycetota</taxon>
        <taxon>Planctomycetia</taxon>
        <taxon>Pirellulales</taxon>
        <taxon>Pirellulaceae</taxon>
        <taxon>Rubripirellula</taxon>
    </lineage>
</organism>
<dbReference type="Proteomes" id="UP000316598">
    <property type="component" value="Unassembled WGS sequence"/>
</dbReference>
<accession>A0A5C5WPP3</accession>
<protein>
    <submittedName>
        <fullName evidence="2">Uncharacterized protein</fullName>
    </submittedName>
</protein>
<dbReference type="AlphaFoldDB" id="A0A5C5WPP3"/>
<sequence length="385" mass="41176">MAIRSNDVANTSRQNKDDFTETQTNFGATRKGHNAVAVTSASENSIRNQANLMSGHGWLRRWFNRTIGASALSIGAAGLLLCSSTGCTMTSGVCRAFGDNHLVDDFMVNYRNKAMAEKAWHCQKDRFCNHKHAKEFKGGFIDGFMAVANGGNGCTPKVAPQQYWGWRYQSAQGNGAVSSWFEGYPMGVAAAEEAGIGEWSQVRTMGGLAPGAGMPASTVANPFYAQPMDSHQPYMDGQPYIEGQPIMQDAPYMNSAPVEIDPLPISGEGGSLEYQFDSSLGSKPIFDDAESISATKQIKKSVVATENGDEDALMAEALRTAQTIVNESSDSADAVIAGLPNVSNDDGNVSLSFGDSDLDDSELENMFGSDAADLEDDGSLPFSFE</sequence>
<evidence type="ECO:0000313" key="2">
    <source>
        <dbReference type="EMBL" id="TWT52628.1"/>
    </source>
</evidence>
<name>A0A5C5WPP3_9BACT</name>
<feature type="region of interest" description="Disordered" evidence="1">
    <location>
        <begin position="346"/>
        <end position="385"/>
    </location>
</feature>
<proteinExistence type="predicted"/>
<evidence type="ECO:0000256" key="1">
    <source>
        <dbReference type="SAM" id="MobiDB-lite"/>
    </source>
</evidence>
<gene>
    <name evidence="2" type="ORF">Pla22_02540</name>
</gene>
<keyword evidence="3" id="KW-1185">Reference proteome</keyword>
<reference evidence="2 3" key="1">
    <citation type="submission" date="2019-02" db="EMBL/GenBank/DDBJ databases">
        <title>Deep-cultivation of Planctomycetes and their phenomic and genomic characterization uncovers novel biology.</title>
        <authorList>
            <person name="Wiegand S."/>
            <person name="Jogler M."/>
            <person name="Boedeker C."/>
            <person name="Pinto D."/>
            <person name="Vollmers J."/>
            <person name="Rivas-Marin E."/>
            <person name="Kohn T."/>
            <person name="Peeters S.H."/>
            <person name="Heuer A."/>
            <person name="Rast P."/>
            <person name="Oberbeckmann S."/>
            <person name="Bunk B."/>
            <person name="Jeske O."/>
            <person name="Meyerdierks A."/>
            <person name="Storesund J.E."/>
            <person name="Kallscheuer N."/>
            <person name="Luecker S."/>
            <person name="Lage O.M."/>
            <person name="Pohl T."/>
            <person name="Merkel B.J."/>
            <person name="Hornburger P."/>
            <person name="Mueller R.-W."/>
            <person name="Bruemmer F."/>
            <person name="Labrenz M."/>
            <person name="Spormann A.M."/>
            <person name="Op Den Camp H."/>
            <person name="Overmann J."/>
            <person name="Amann R."/>
            <person name="Jetten M.S.M."/>
            <person name="Mascher T."/>
            <person name="Medema M.H."/>
            <person name="Devos D.P."/>
            <person name="Kaster A.-K."/>
            <person name="Ovreas L."/>
            <person name="Rohde M."/>
            <person name="Galperin M.Y."/>
            <person name="Jogler C."/>
        </authorList>
    </citation>
    <scope>NUCLEOTIDE SEQUENCE [LARGE SCALE GENOMIC DNA]</scope>
    <source>
        <strain evidence="2 3">Pla22</strain>
    </source>
</reference>
<dbReference type="EMBL" id="SJPI01000001">
    <property type="protein sequence ID" value="TWT52628.1"/>
    <property type="molecule type" value="Genomic_DNA"/>
</dbReference>
<feature type="region of interest" description="Disordered" evidence="1">
    <location>
        <begin position="1"/>
        <end position="26"/>
    </location>
</feature>
<comment type="caution">
    <text evidence="2">The sequence shown here is derived from an EMBL/GenBank/DDBJ whole genome shotgun (WGS) entry which is preliminary data.</text>
</comment>
<evidence type="ECO:0000313" key="3">
    <source>
        <dbReference type="Proteomes" id="UP000316598"/>
    </source>
</evidence>